<reference evidence="6 7" key="1">
    <citation type="journal article" date="2007" name="Nature">
        <title>Light stimulates growth of proteorhodopsin-containing marine Flavobacteria.</title>
        <authorList>
            <person name="Gomez-Consarnau L."/>
            <person name="Gonzalez J.M."/>
            <person name="Coll-Llado M."/>
            <person name="Gourdon P."/>
            <person name="Pascher T."/>
            <person name="Neutze R."/>
            <person name="Pedros-Alio C."/>
            <person name="Pinhassi J."/>
        </authorList>
    </citation>
    <scope>NUCLEOTIDE SEQUENCE [LARGE SCALE GENOMIC DNA]</scope>
    <source>
        <strain evidence="6 7">MED217</strain>
    </source>
</reference>
<keyword evidence="2" id="KW-0285">Flavoprotein</keyword>
<dbReference type="Proteomes" id="UP000001601">
    <property type="component" value="Unassembled WGS sequence"/>
</dbReference>
<keyword evidence="3" id="KW-0274">FAD</keyword>
<dbReference type="Gene3D" id="2.40.30.10">
    <property type="entry name" value="Translation factors"/>
    <property type="match status" value="1"/>
</dbReference>
<proteinExistence type="predicted"/>
<accession>A3XK44</accession>
<dbReference type="Gene3D" id="3.50.50.60">
    <property type="entry name" value="FAD/NAD(P)-binding domain"/>
    <property type="match status" value="1"/>
</dbReference>
<protein>
    <submittedName>
        <fullName evidence="6">Putative carbon dioxide concentrating mechanism protein CcmK</fullName>
    </submittedName>
</protein>
<dbReference type="PANTHER" id="PTHR42887:SF2">
    <property type="entry name" value="OS12G0638800 PROTEIN"/>
    <property type="match status" value="1"/>
</dbReference>
<dbReference type="SUPFAM" id="SSF51905">
    <property type="entry name" value="FAD/NAD(P)-binding domain"/>
    <property type="match status" value="1"/>
</dbReference>
<dbReference type="eggNOG" id="COG2081">
    <property type="taxonomic scope" value="Bacteria"/>
</dbReference>
<dbReference type="InterPro" id="IPR055178">
    <property type="entry name" value="RsdA/BaiN/AoA(So)-like_dom"/>
</dbReference>
<dbReference type="Pfam" id="PF03486">
    <property type="entry name" value="HI0933_like"/>
    <property type="match status" value="1"/>
</dbReference>
<keyword evidence="7" id="KW-1185">Reference proteome</keyword>
<sequence length="417" mass="46397">MIYDTIIIGGGAAGFFTAINLAKQRSDLSIMILERGGQVLEKVRISGGGRCNVTHAEFDPRSLTSYYPRGNRELLGPFHTFMTGDTMAWFEERGVSLKIEEDGRIFPQSDSSESIIDCFIKEAENLNVEVVTKTPITAITQTNDRFSISSKSQTYEAKTLVIATGSNPKMLKILEDTGLDIVPAVPSLFTFNIKDERIKDLAGLATEARVRLLDEQQNALKVNHPTIDQEGTQGPVLITHWGMSGPGILKLSAWGAHQLNACDYTFTIEVDWLPEMERSTFSEQLKEDKIKYAKQNVAKWSPYGLPKRFWQSLVKASGIPQYLTWADLNKKMILQLAQQLRSGIFRVSGKSTFKEEFVTAGGVNLKEIDFKTYQSKKVAGLYLAGEVLDVDAITGGFNFQNAWTGGYIVAQDLAKRL</sequence>
<evidence type="ECO:0000313" key="6">
    <source>
        <dbReference type="EMBL" id="EAQ50078.1"/>
    </source>
</evidence>
<gene>
    <name evidence="6" type="ORF">MED217_02970</name>
</gene>
<feature type="domain" description="RsdA/BaiN/AoA(So)-like insert" evidence="5">
    <location>
        <begin position="185"/>
        <end position="358"/>
    </location>
</feature>
<dbReference type="EMBL" id="AANC01000003">
    <property type="protein sequence ID" value="EAQ50078.1"/>
    <property type="molecule type" value="Genomic_DNA"/>
</dbReference>
<dbReference type="Pfam" id="PF22780">
    <property type="entry name" value="HI0933_like_1st"/>
    <property type="match status" value="1"/>
</dbReference>
<comment type="caution">
    <text evidence="6">The sequence shown here is derived from an EMBL/GenBank/DDBJ whole genome shotgun (WGS) entry which is preliminary data.</text>
</comment>
<name>A3XK44_LEEBM</name>
<evidence type="ECO:0000313" key="7">
    <source>
        <dbReference type="Proteomes" id="UP000001601"/>
    </source>
</evidence>
<dbReference type="InterPro" id="IPR036188">
    <property type="entry name" value="FAD/NAD-bd_sf"/>
</dbReference>
<evidence type="ECO:0000256" key="1">
    <source>
        <dbReference type="ARBA" id="ARBA00001974"/>
    </source>
</evidence>
<evidence type="ECO:0000259" key="5">
    <source>
        <dbReference type="Pfam" id="PF22780"/>
    </source>
</evidence>
<organism evidence="6 7">
    <name type="scientific">Leeuwenhoekiella blandensis (strain CECT 7118 / CCUG 51940 / KCTC 22103 / MED217)</name>
    <name type="common">Flavobacterium sp. (strain MED217)</name>
    <dbReference type="NCBI Taxonomy" id="398720"/>
    <lineage>
        <taxon>Bacteria</taxon>
        <taxon>Pseudomonadati</taxon>
        <taxon>Bacteroidota</taxon>
        <taxon>Flavobacteriia</taxon>
        <taxon>Flavobacteriales</taxon>
        <taxon>Flavobacteriaceae</taxon>
        <taxon>Leeuwenhoekiella</taxon>
    </lineage>
</organism>
<dbReference type="PANTHER" id="PTHR42887">
    <property type="entry name" value="OS12G0638800 PROTEIN"/>
    <property type="match status" value="1"/>
</dbReference>
<evidence type="ECO:0000259" key="4">
    <source>
        <dbReference type="Pfam" id="PF03486"/>
    </source>
</evidence>
<dbReference type="OrthoDB" id="9773233at2"/>
<dbReference type="RefSeq" id="WP_009778987.1">
    <property type="nucleotide sequence ID" value="NZ_CH672395.1"/>
</dbReference>
<dbReference type="PRINTS" id="PR00368">
    <property type="entry name" value="FADPNR"/>
</dbReference>
<evidence type="ECO:0000256" key="3">
    <source>
        <dbReference type="ARBA" id="ARBA00022827"/>
    </source>
</evidence>
<dbReference type="PRINTS" id="PR00411">
    <property type="entry name" value="PNDRDTASEI"/>
</dbReference>
<dbReference type="AlphaFoldDB" id="A3XK44"/>
<dbReference type="InterPro" id="IPR057661">
    <property type="entry name" value="RsdA/BaiN/AoA(So)_Rossmann"/>
</dbReference>
<evidence type="ECO:0000256" key="2">
    <source>
        <dbReference type="ARBA" id="ARBA00022630"/>
    </source>
</evidence>
<dbReference type="HOGENOM" id="CLU_025174_0_1_10"/>
<feature type="domain" description="RsdA/BaiN/AoA(So)-like Rossmann fold-like" evidence="4">
    <location>
        <begin position="4"/>
        <end position="411"/>
    </location>
</feature>
<dbReference type="SUPFAM" id="SSF160996">
    <property type="entry name" value="HI0933 insert domain-like"/>
    <property type="match status" value="1"/>
</dbReference>
<dbReference type="Gene3D" id="1.10.8.260">
    <property type="entry name" value="HI0933 insert domain-like"/>
    <property type="match status" value="1"/>
</dbReference>
<dbReference type="InterPro" id="IPR023166">
    <property type="entry name" value="BaiN-like_dom_sf"/>
</dbReference>
<comment type="cofactor">
    <cofactor evidence="1">
        <name>FAD</name>
        <dbReference type="ChEBI" id="CHEBI:57692"/>
    </cofactor>
</comment>
<dbReference type="NCBIfam" id="TIGR00275">
    <property type="entry name" value="aminoacetone oxidase family FAD-binding enzyme"/>
    <property type="match status" value="1"/>
</dbReference>
<dbReference type="InterPro" id="IPR004792">
    <property type="entry name" value="BaiN-like"/>
</dbReference>